<dbReference type="AlphaFoldDB" id="A0A1I0RJK0"/>
<dbReference type="EMBL" id="FOJI01000017">
    <property type="protein sequence ID" value="SEW41206.1"/>
    <property type="molecule type" value="Genomic_DNA"/>
</dbReference>
<dbReference type="STRING" id="99656.SAMN05421659_11710"/>
<keyword evidence="1" id="KW-1133">Transmembrane helix</keyword>
<organism evidence="2 3">
    <name type="scientific">[Clostridium] fimetarium</name>
    <dbReference type="NCBI Taxonomy" id="99656"/>
    <lineage>
        <taxon>Bacteria</taxon>
        <taxon>Bacillati</taxon>
        <taxon>Bacillota</taxon>
        <taxon>Clostridia</taxon>
        <taxon>Lachnospirales</taxon>
        <taxon>Lachnospiraceae</taxon>
    </lineage>
</organism>
<keyword evidence="1" id="KW-0472">Membrane</keyword>
<accession>A0A1I0RJK0</accession>
<dbReference type="InterPro" id="IPR010540">
    <property type="entry name" value="CmpB_TMEM229"/>
</dbReference>
<proteinExistence type="predicted"/>
<keyword evidence="1" id="KW-0812">Transmembrane</keyword>
<evidence type="ECO:0000313" key="3">
    <source>
        <dbReference type="Proteomes" id="UP000199701"/>
    </source>
</evidence>
<feature type="transmembrane region" description="Helical" evidence="1">
    <location>
        <begin position="175"/>
        <end position="196"/>
    </location>
</feature>
<dbReference type="OrthoDB" id="9789229at2"/>
<gene>
    <name evidence="2" type="ORF">SAMN05421659_11710</name>
</gene>
<sequence>MVNKIGNKVIGFFKRQKYNDNPKSYAYALSAYKLIWLFAIGSFAGYLIETGWYYMIRGHFVNRQGLVLGPFSPIYGVAVVGLTLIFYRIRHINALYIVFLIGISGGVFEYICSILQENILGTKSWDYSNMPFNFNGRTSVKFMIIWGILGMIFIRNTYPFLSRYIEKISGDIGKILAIAIVVFMLFDCIFSLGATVRQKDRRNGIPAANAVEHFFDSYYTDQKLAKIYTEIRIVN</sequence>
<reference evidence="2 3" key="1">
    <citation type="submission" date="2016-10" db="EMBL/GenBank/DDBJ databases">
        <authorList>
            <person name="de Groot N.N."/>
        </authorList>
    </citation>
    <scope>NUCLEOTIDE SEQUENCE [LARGE SCALE GENOMIC DNA]</scope>
    <source>
        <strain evidence="2 3">DSM 9179</strain>
    </source>
</reference>
<feature type="transmembrane region" description="Helical" evidence="1">
    <location>
        <begin position="94"/>
        <end position="116"/>
    </location>
</feature>
<dbReference type="RefSeq" id="WP_092456600.1">
    <property type="nucleotide sequence ID" value="NZ_FOJI01000017.1"/>
</dbReference>
<feature type="transmembrane region" description="Helical" evidence="1">
    <location>
        <begin position="25"/>
        <end position="48"/>
    </location>
</feature>
<feature type="transmembrane region" description="Helical" evidence="1">
    <location>
        <begin position="136"/>
        <end position="154"/>
    </location>
</feature>
<evidence type="ECO:0000256" key="1">
    <source>
        <dbReference type="SAM" id="Phobius"/>
    </source>
</evidence>
<dbReference type="Pfam" id="PF06541">
    <property type="entry name" value="ABC_trans_CmpB"/>
    <property type="match status" value="1"/>
</dbReference>
<protein>
    <submittedName>
        <fullName evidence="2">Putative ABC-transporter type IV</fullName>
    </submittedName>
</protein>
<dbReference type="Proteomes" id="UP000199701">
    <property type="component" value="Unassembled WGS sequence"/>
</dbReference>
<keyword evidence="3" id="KW-1185">Reference proteome</keyword>
<evidence type="ECO:0000313" key="2">
    <source>
        <dbReference type="EMBL" id="SEW41206.1"/>
    </source>
</evidence>
<name>A0A1I0RJK0_9FIRM</name>
<feature type="transmembrane region" description="Helical" evidence="1">
    <location>
        <begin position="68"/>
        <end position="87"/>
    </location>
</feature>